<gene>
    <name evidence="1" type="ORF">ADCFC_18500</name>
</gene>
<protein>
    <submittedName>
        <fullName evidence="1">Uncharacterized protein</fullName>
    </submittedName>
</protein>
<sequence>MREFFTSVLAGVASAVVWETIRWVFASIRAQKKPADPDQAKRA</sequence>
<evidence type="ECO:0000313" key="2">
    <source>
        <dbReference type="Proteomes" id="UP000501727"/>
    </source>
</evidence>
<reference evidence="2" key="2">
    <citation type="submission" date="2020-03" db="EMBL/GenBank/DDBJ databases">
        <title>Complete Genome Sequence of Adlercreutzia sp. strain 8CFCBH1 Producing Equol, Isolated from Healthy Japanese Feces.</title>
        <authorList>
            <person name="Ogata Y."/>
            <person name="Sakamoto M."/>
            <person name="Ohkuma M."/>
            <person name="Hattori M."/>
            <person name="Suda W."/>
        </authorList>
    </citation>
    <scope>NUCLEOTIDE SEQUENCE [LARGE SCALE GENOMIC DNA]</scope>
    <source>
        <strain evidence="2">8CFCBH1</strain>
    </source>
</reference>
<dbReference type="AlphaFoldDB" id="A0A6F8SMV4"/>
<proteinExistence type="predicted"/>
<dbReference type="KEGG" id="ahat:ADCFC_19720"/>
<organism evidence="1 2">
    <name type="scientific">Adlercreutzia hattorii</name>
    <dbReference type="NCBI Taxonomy" id="2707299"/>
    <lineage>
        <taxon>Bacteria</taxon>
        <taxon>Bacillati</taxon>
        <taxon>Actinomycetota</taxon>
        <taxon>Coriobacteriia</taxon>
        <taxon>Eggerthellales</taxon>
        <taxon>Eggerthellaceae</taxon>
        <taxon>Adlercreutzia</taxon>
    </lineage>
</organism>
<name>A0A6F8SMV4_9ACTN</name>
<reference evidence="2" key="1">
    <citation type="journal article" date="2020" name="Microbiol. Resour. Announc.">
        <title>Complete Genome Sequence of Adlercreutzia sp. Strain 8CFCBH1, a Potent Producer of Equol, Isolated from Healthy Japanese Feces.</title>
        <authorList>
            <person name="Ogata Y."/>
            <person name="Sakamoto M."/>
            <person name="Ohkuma M."/>
            <person name="Hattori M."/>
            <person name="Suda W."/>
        </authorList>
    </citation>
    <scope>NUCLEOTIDE SEQUENCE [LARGE SCALE GENOMIC DNA]</scope>
    <source>
        <strain evidence="2">8CFCBH1</strain>
    </source>
</reference>
<dbReference type="Proteomes" id="UP000501727">
    <property type="component" value="Chromosome"/>
</dbReference>
<dbReference type="EMBL" id="AP022829">
    <property type="protein sequence ID" value="BCA89353.1"/>
    <property type="molecule type" value="Genomic_DNA"/>
</dbReference>
<evidence type="ECO:0000313" key="1">
    <source>
        <dbReference type="EMBL" id="BCA89353.1"/>
    </source>
</evidence>
<accession>A0A6F8SMV4</accession>
<keyword evidence="2" id="KW-1185">Reference proteome</keyword>